<name>A0A0N4YKJ4_NIPBR</name>
<sequence>MTTDLASYLADLQLALRNILERRQALITSVEHSVDSETDNATYQSYMHESRVDDAVVEAEILISTLKDHIDEASHSWKVVAQKGQWNLQANVPRWNHTK</sequence>
<proteinExistence type="predicted"/>
<dbReference type="Proteomes" id="UP000271162">
    <property type="component" value="Unassembled WGS sequence"/>
</dbReference>
<dbReference type="EMBL" id="UYSL01022839">
    <property type="protein sequence ID" value="VDL81225.1"/>
    <property type="molecule type" value="Genomic_DNA"/>
</dbReference>
<accession>A0A0N4YKJ4</accession>
<evidence type="ECO:0000313" key="3">
    <source>
        <dbReference type="WBParaSite" id="NBR_0001756701-mRNA-1"/>
    </source>
</evidence>
<dbReference type="AlphaFoldDB" id="A0A0N4YKJ4"/>
<dbReference type="WBParaSite" id="NBR_0001756701-mRNA-1">
    <property type="protein sequence ID" value="NBR_0001756701-mRNA-1"/>
    <property type="gene ID" value="NBR_0001756701"/>
</dbReference>
<reference evidence="3" key="1">
    <citation type="submission" date="2017-02" db="UniProtKB">
        <authorList>
            <consortium name="WormBaseParasite"/>
        </authorList>
    </citation>
    <scope>IDENTIFICATION</scope>
</reference>
<gene>
    <name evidence="1" type="ORF">NBR_LOCUS17568</name>
</gene>
<keyword evidence="2" id="KW-1185">Reference proteome</keyword>
<protein>
    <submittedName>
        <fullName evidence="3">Inner membrane protein</fullName>
    </submittedName>
</protein>
<reference evidence="1 2" key="2">
    <citation type="submission" date="2018-11" db="EMBL/GenBank/DDBJ databases">
        <authorList>
            <consortium name="Pathogen Informatics"/>
        </authorList>
    </citation>
    <scope>NUCLEOTIDE SEQUENCE [LARGE SCALE GENOMIC DNA]</scope>
</reference>
<evidence type="ECO:0000313" key="2">
    <source>
        <dbReference type="Proteomes" id="UP000271162"/>
    </source>
</evidence>
<evidence type="ECO:0000313" key="1">
    <source>
        <dbReference type="EMBL" id="VDL81225.1"/>
    </source>
</evidence>
<organism evidence="3">
    <name type="scientific">Nippostrongylus brasiliensis</name>
    <name type="common">Rat hookworm</name>
    <dbReference type="NCBI Taxonomy" id="27835"/>
    <lineage>
        <taxon>Eukaryota</taxon>
        <taxon>Metazoa</taxon>
        <taxon>Ecdysozoa</taxon>
        <taxon>Nematoda</taxon>
        <taxon>Chromadorea</taxon>
        <taxon>Rhabditida</taxon>
        <taxon>Rhabditina</taxon>
        <taxon>Rhabditomorpha</taxon>
        <taxon>Strongyloidea</taxon>
        <taxon>Heligmosomidae</taxon>
        <taxon>Nippostrongylus</taxon>
    </lineage>
</organism>
<dbReference type="OrthoDB" id="5898930at2759"/>